<keyword evidence="3" id="KW-0326">Glycosidase</keyword>
<comment type="similarity">
    <text evidence="1 4">Belongs to the glycosyl hydrolase 17 family.</text>
</comment>
<dbReference type="Gene3D" id="3.20.20.80">
    <property type="entry name" value="Glycosidases"/>
    <property type="match status" value="1"/>
</dbReference>
<dbReference type="GO" id="GO:0005975">
    <property type="term" value="P:carbohydrate metabolic process"/>
    <property type="evidence" value="ECO:0007669"/>
    <property type="project" value="InterPro"/>
</dbReference>
<evidence type="ECO:0000256" key="2">
    <source>
        <dbReference type="ARBA" id="ARBA00022801"/>
    </source>
</evidence>
<gene>
    <name evidence="7" type="primary">LOC110800785</name>
</gene>
<evidence type="ECO:0000256" key="3">
    <source>
        <dbReference type="ARBA" id="ARBA00023295"/>
    </source>
</evidence>
<dbReference type="SUPFAM" id="SSF51445">
    <property type="entry name" value="(Trans)glycosidases"/>
    <property type="match status" value="1"/>
</dbReference>
<reference evidence="6" key="1">
    <citation type="journal article" date="2021" name="Nat. Commun.">
        <title>Genomic analyses provide insights into spinach domestication and the genetic basis of agronomic traits.</title>
        <authorList>
            <person name="Cai X."/>
            <person name="Sun X."/>
            <person name="Xu C."/>
            <person name="Sun H."/>
            <person name="Wang X."/>
            <person name="Ge C."/>
            <person name="Zhang Z."/>
            <person name="Wang Q."/>
            <person name="Fei Z."/>
            <person name="Jiao C."/>
            <person name="Wang Q."/>
        </authorList>
    </citation>
    <scope>NUCLEOTIDE SEQUENCE [LARGE SCALE GENOMIC DNA]</scope>
    <source>
        <strain evidence="6">cv. Varoflay</strain>
    </source>
</reference>
<dbReference type="InterPro" id="IPR044965">
    <property type="entry name" value="Glyco_hydro_17_plant"/>
</dbReference>
<evidence type="ECO:0000313" key="6">
    <source>
        <dbReference type="Proteomes" id="UP000813463"/>
    </source>
</evidence>
<dbReference type="Pfam" id="PF00332">
    <property type="entry name" value="Glyco_hydro_17"/>
    <property type="match status" value="1"/>
</dbReference>
<reference evidence="7" key="2">
    <citation type="submission" date="2025-08" db="UniProtKB">
        <authorList>
            <consortium name="RefSeq"/>
        </authorList>
    </citation>
    <scope>IDENTIFICATION</scope>
    <source>
        <tissue evidence="7">Leaf</tissue>
    </source>
</reference>
<keyword evidence="6" id="KW-1185">Reference proteome</keyword>
<dbReference type="PANTHER" id="PTHR32227">
    <property type="entry name" value="GLUCAN ENDO-1,3-BETA-GLUCOSIDASE BG1-RELATED-RELATED"/>
    <property type="match status" value="1"/>
</dbReference>
<keyword evidence="5" id="KW-0732">Signal</keyword>
<feature type="signal peptide" evidence="5">
    <location>
        <begin position="1"/>
        <end position="30"/>
    </location>
</feature>
<dbReference type="GO" id="GO:0004553">
    <property type="term" value="F:hydrolase activity, hydrolyzing O-glycosyl compounds"/>
    <property type="evidence" value="ECO:0007669"/>
    <property type="project" value="InterPro"/>
</dbReference>
<dbReference type="GeneID" id="110800785"/>
<organism evidence="6 7">
    <name type="scientific">Spinacia oleracea</name>
    <name type="common">Spinach</name>
    <dbReference type="NCBI Taxonomy" id="3562"/>
    <lineage>
        <taxon>Eukaryota</taxon>
        <taxon>Viridiplantae</taxon>
        <taxon>Streptophyta</taxon>
        <taxon>Embryophyta</taxon>
        <taxon>Tracheophyta</taxon>
        <taxon>Spermatophyta</taxon>
        <taxon>Magnoliopsida</taxon>
        <taxon>eudicotyledons</taxon>
        <taxon>Gunneridae</taxon>
        <taxon>Pentapetalae</taxon>
        <taxon>Caryophyllales</taxon>
        <taxon>Chenopodiaceae</taxon>
        <taxon>Chenopodioideae</taxon>
        <taxon>Anserineae</taxon>
        <taxon>Spinacia</taxon>
    </lineage>
</organism>
<sequence length="346" mass="38032">MASLNTPKMAATTSLFVAAFLLLSLYRTEAQTGVSYGKIANNLPSPQDVVNLYKSNGIKSMRLYFPDQATLQALQGTDIKLMLGVANEHIQSIASCKCAAIRWVRNNITPYRSSIKYIVVGNEIEPSSKRASSVAQAMQNILSALNAPNLNNPSNDEIKVSTAINADLLTNTYPPSNGQFKDTSYMTPITNFLDSHGSPLLVNIYPYFAYTADPKDISLDYALFNSRGAVFTDPNNGLAYQNLFDAMVDSVYAALRRAGVRHPRVVASESGWPSNGGFAATFDNAKNYNKNLVNHVKQGTPLTPGQPIETYLFAMFDENEKQGADTERNFGLFYPNQQPKYGQLSF</sequence>
<proteinExistence type="inferred from homology"/>
<dbReference type="AlphaFoldDB" id="A0A9R0K7W9"/>
<accession>A0A9R0K7W9</accession>
<evidence type="ECO:0000256" key="4">
    <source>
        <dbReference type="RuleBase" id="RU004335"/>
    </source>
</evidence>
<dbReference type="InterPro" id="IPR000490">
    <property type="entry name" value="Glyco_hydro_17"/>
</dbReference>
<keyword evidence="2" id="KW-0378">Hydrolase</keyword>
<dbReference type="Proteomes" id="UP000813463">
    <property type="component" value="Chromosome 4"/>
</dbReference>
<name>A0A9R0K7W9_SPIOL</name>
<dbReference type="InterPro" id="IPR017853">
    <property type="entry name" value="GH"/>
</dbReference>
<dbReference type="KEGG" id="soe:110800785"/>
<evidence type="ECO:0000313" key="7">
    <source>
        <dbReference type="RefSeq" id="XP_021861805.2"/>
    </source>
</evidence>
<evidence type="ECO:0000256" key="5">
    <source>
        <dbReference type="SAM" id="SignalP"/>
    </source>
</evidence>
<evidence type="ECO:0000256" key="1">
    <source>
        <dbReference type="ARBA" id="ARBA00008773"/>
    </source>
</evidence>
<protein>
    <submittedName>
        <fullName evidence="7">Glucan endo-1,3-beta-glucosidase-like</fullName>
    </submittedName>
</protein>
<feature type="chain" id="PRO_5046924498" evidence="5">
    <location>
        <begin position="31"/>
        <end position="346"/>
    </location>
</feature>
<dbReference type="RefSeq" id="XP_021861805.2">
    <property type="nucleotide sequence ID" value="XM_022006113.2"/>
</dbReference>